<gene>
    <name evidence="1" type="ORF">KL86CLO1_11155</name>
</gene>
<proteinExistence type="predicted"/>
<sequence>MGNRMDRAAVVQDGWALCPVCWSKLCRVKPGASARGVLLWCKRDKEIELTIDGNAEHLGAGG</sequence>
<accession>A0A212JII5</accession>
<name>A0A212JII5_9FIRM</name>
<organism evidence="1">
    <name type="scientific">uncultured Eubacteriales bacterium</name>
    <dbReference type="NCBI Taxonomy" id="172733"/>
    <lineage>
        <taxon>Bacteria</taxon>
        <taxon>Bacillati</taxon>
        <taxon>Bacillota</taxon>
        <taxon>Clostridia</taxon>
        <taxon>Eubacteriales</taxon>
        <taxon>environmental samples</taxon>
    </lineage>
</organism>
<evidence type="ECO:0000313" key="1">
    <source>
        <dbReference type="EMBL" id="SBV99207.1"/>
    </source>
</evidence>
<dbReference type="AlphaFoldDB" id="A0A212JII5"/>
<reference evidence="1" key="1">
    <citation type="submission" date="2016-04" db="EMBL/GenBank/DDBJ databases">
        <authorList>
            <person name="Evans L.H."/>
            <person name="Alamgir A."/>
            <person name="Owens N."/>
            <person name="Weber N.D."/>
            <person name="Virtaneva K."/>
            <person name="Barbian K."/>
            <person name="Babar A."/>
            <person name="Rosenke K."/>
        </authorList>
    </citation>
    <scope>NUCLEOTIDE SEQUENCE</scope>
    <source>
        <strain evidence="1">86</strain>
    </source>
</reference>
<protein>
    <submittedName>
        <fullName evidence="1">Uncharacterized protein</fullName>
    </submittedName>
</protein>
<dbReference type="EMBL" id="FLUN01000001">
    <property type="protein sequence ID" value="SBV99207.1"/>
    <property type="molecule type" value="Genomic_DNA"/>
</dbReference>